<dbReference type="AlphaFoldDB" id="A0A3P6SYZ5"/>
<feature type="region of interest" description="Disordered" evidence="1">
    <location>
        <begin position="1"/>
        <end position="23"/>
    </location>
</feature>
<dbReference type="EMBL" id="UYRX01000228">
    <property type="protein sequence ID" value="VDK77987.1"/>
    <property type="molecule type" value="Genomic_DNA"/>
</dbReference>
<dbReference type="OrthoDB" id="5858465at2759"/>
<gene>
    <name evidence="2" type="ORF">NLS_LOCUS3898</name>
</gene>
<accession>A0A3P6SYZ5</accession>
<proteinExistence type="predicted"/>
<sequence length="255" mass="28649">MAGLKHFHKHSANSPSQSGHRSVVKCPKSYGVVEVEIEVTELLENISIAMHYLQKLDLFSATNCELRILQKDVAALIGSVATLKHKIQKTFKDITFQEDIRGLMSSEENARGMTSKELIDKTWRNVQESDELDEAQSEAITFHRRFTAGSSIVASEGPNHPRVPVKREERVKPMKMVRNAGKNGSEFTRESIQDSGYNRSGSKGTTNLSSYNFSKNSEVALSCDGKNAKKWNESRELMVKKIKNSKKKKSVLTIF</sequence>
<feature type="region of interest" description="Disordered" evidence="1">
    <location>
        <begin position="181"/>
        <end position="209"/>
    </location>
</feature>
<organism evidence="2 3">
    <name type="scientific">Litomosoides sigmodontis</name>
    <name type="common">Filarial nematode worm</name>
    <dbReference type="NCBI Taxonomy" id="42156"/>
    <lineage>
        <taxon>Eukaryota</taxon>
        <taxon>Metazoa</taxon>
        <taxon>Ecdysozoa</taxon>
        <taxon>Nematoda</taxon>
        <taxon>Chromadorea</taxon>
        <taxon>Rhabditida</taxon>
        <taxon>Spirurina</taxon>
        <taxon>Spiruromorpha</taxon>
        <taxon>Filarioidea</taxon>
        <taxon>Onchocercidae</taxon>
        <taxon>Litomosoides</taxon>
    </lineage>
</organism>
<dbReference type="Proteomes" id="UP000277928">
    <property type="component" value="Unassembled WGS sequence"/>
</dbReference>
<keyword evidence="3" id="KW-1185">Reference proteome</keyword>
<name>A0A3P6SYZ5_LITSI</name>
<protein>
    <submittedName>
        <fullName evidence="2">Uncharacterized protein</fullName>
    </submittedName>
</protein>
<feature type="compositionally biased region" description="Basic residues" evidence="1">
    <location>
        <begin position="1"/>
        <end position="11"/>
    </location>
</feature>
<evidence type="ECO:0000256" key="1">
    <source>
        <dbReference type="SAM" id="MobiDB-lite"/>
    </source>
</evidence>
<feature type="compositionally biased region" description="Polar residues" evidence="1">
    <location>
        <begin position="193"/>
        <end position="209"/>
    </location>
</feature>
<evidence type="ECO:0000313" key="3">
    <source>
        <dbReference type="Proteomes" id="UP000277928"/>
    </source>
</evidence>
<reference evidence="2 3" key="1">
    <citation type="submission" date="2018-08" db="EMBL/GenBank/DDBJ databases">
        <authorList>
            <person name="Laetsch R D."/>
            <person name="Stevens L."/>
            <person name="Kumar S."/>
            <person name="Blaxter L. M."/>
        </authorList>
    </citation>
    <scope>NUCLEOTIDE SEQUENCE [LARGE SCALE GENOMIC DNA]</scope>
</reference>
<evidence type="ECO:0000313" key="2">
    <source>
        <dbReference type="EMBL" id="VDK77987.1"/>
    </source>
</evidence>